<dbReference type="NCBIfam" id="TIGR00710">
    <property type="entry name" value="efflux_Bcr_CflA"/>
    <property type="match status" value="1"/>
</dbReference>
<dbReference type="InterPro" id="IPR036259">
    <property type="entry name" value="MFS_trans_sf"/>
</dbReference>
<feature type="transmembrane region" description="Helical" evidence="8">
    <location>
        <begin position="266"/>
        <end position="288"/>
    </location>
</feature>
<feature type="transmembrane region" description="Helical" evidence="8">
    <location>
        <begin position="300"/>
        <end position="320"/>
    </location>
</feature>
<dbReference type="GO" id="GO:1990961">
    <property type="term" value="P:xenobiotic detoxification by transmembrane export across the plasma membrane"/>
    <property type="evidence" value="ECO:0007669"/>
    <property type="project" value="InterPro"/>
</dbReference>
<accession>A0A317CC26</accession>
<keyword evidence="7 8" id="KW-0472">Membrane</keyword>
<evidence type="ECO:0000256" key="5">
    <source>
        <dbReference type="ARBA" id="ARBA00022692"/>
    </source>
</evidence>
<gene>
    <name evidence="10" type="ORF">DKT75_09255</name>
</gene>
<keyword evidence="6 8" id="KW-1133">Transmembrane helix</keyword>
<organism evidence="10 11">
    <name type="scientific">Leucothrix arctica</name>
    <dbReference type="NCBI Taxonomy" id="1481894"/>
    <lineage>
        <taxon>Bacteria</taxon>
        <taxon>Pseudomonadati</taxon>
        <taxon>Pseudomonadota</taxon>
        <taxon>Gammaproteobacteria</taxon>
        <taxon>Thiotrichales</taxon>
        <taxon>Thiotrichaceae</taxon>
        <taxon>Leucothrix</taxon>
    </lineage>
</organism>
<evidence type="ECO:0000256" key="6">
    <source>
        <dbReference type="ARBA" id="ARBA00022989"/>
    </source>
</evidence>
<evidence type="ECO:0000256" key="3">
    <source>
        <dbReference type="ARBA" id="ARBA00022448"/>
    </source>
</evidence>
<dbReference type="EMBL" id="QGKL01000029">
    <property type="protein sequence ID" value="PWQ96174.1"/>
    <property type="molecule type" value="Genomic_DNA"/>
</dbReference>
<protein>
    <recommendedName>
        <fullName evidence="8">Bcr/CflA family efflux transporter</fullName>
    </recommendedName>
</protein>
<dbReference type="PANTHER" id="PTHR23502">
    <property type="entry name" value="MAJOR FACILITATOR SUPERFAMILY"/>
    <property type="match status" value="1"/>
</dbReference>
<feature type="transmembrane region" description="Helical" evidence="8">
    <location>
        <begin position="122"/>
        <end position="147"/>
    </location>
</feature>
<evidence type="ECO:0000256" key="8">
    <source>
        <dbReference type="RuleBase" id="RU365088"/>
    </source>
</evidence>
<dbReference type="PROSITE" id="PS50850">
    <property type="entry name" value="MFS"/>
    <property type="match status" value="1"/>
</dbReference>
<evidence type="ECO:0000256" key="4">
    <source>
        <dbReference type="ARBA" id="ARBA00022475"/>
    </source>
</evidence>
<feature type="domain" description="Major facilitator superfamily (MFS) profile" evidence="9">
    <location>
        <begin position="1"/>
        <end position="384"/>
    </location>
</feature>
<name>A0A317CC26_9GAMM</name>
<dbReference type="PANTHER" id="PTHR23502:SF132">
    <property type="entry name" value="POLYAMINE TRANSPORTER 2-RELATED"/>
    <property type="match status" value="1"/>
</dbReference>
<keyword evidence="8" id="KW-0997">Cell inner membrane</keyword>
<reference evidence="10 11" key="1">
    <citation type="submission" date="2018-05" db="EMBL/GenBank/DDBJ databases">
        <title>Leucothrix arctica sp. nov., isolated from Arctic seawater.</title>
        <authorList>
            <person name="Choi A."/>
            <person name="Baek K."/>
        </authorList>
    </citation>
    <scope>NUCLEOTIDE SEQUENCE [LARGE SCALE GENOMIC DNA]</scope>
    <source>
        <strain evidence="10 11">IMCC9719</strain>
    </source>
</reference>
<feature type="transmembrane region" description="Helical" evidence="8">
    <location>
        <begin position="360"/>
        <end position="379"/>
    </location>
</feature>
<evidence type="ECO:0000256" key="2">
    <source>
        <dbReference type="ARBA" id="ARBA00006236"/>
    </source>
</evidence>
<proteinExistence type="inferred from homology"/>
<feature type="transmembrane region" description="Helical" evidence="8">
    <location>
        <begin position="191"/>
        <end position="213"/>
    </location>
</feature>
<dbReference type="Pfam" id="PF07690">
    <property type="entry name" value="MFS_1"/>
    <property type="match status" value="1"/>
</dbReference>
<feature type="transmembrane region" description="Helical" evidence="8">
    <location>
        <begin position="36"/>
        <end position="53"/>
    </location>
</feature>
<evidence type="ECO:0000259" key="9">
    <source>
        <dbReference type="PROSITE" id="PS50850"/>
    </source>
</evidence>
<dbReference type="Gene3D" id="1.20.1720.10">
    <property type="entry name" value="Multidrug resistance protein D"/>
    <property type="match status" value="1"/>
</dbReference>
<sequence length="386" mass="41488">MALITSLIALAIDMMLPALPMIGEYLSVQDPNDTQLIISSVFLGMGVGQLIFGPICDSFGRKNSLYIGMATFIVGTLICLVTTDFNTMLLGRFLQGVGASGPRISTMALIRDEYEGRGMARVMSLTMMVFLAVPMIAPLLGELVIYISDWHGIFVALLVVAVILSVWFATRQPETLSVEDRQKFSYDSIKNGFITVCSNRVTLGYTIAIGVVSGPLLAYLSTAQAILQDQYQLGIKFALCFAALAFFMGVASFVNSRLVGKHGMRLLSQYALIIMAVSSVLYTIPVLLSNGQPPLWTYLLYLACALCCLSILFSNMNAIAMEPLGKNAGTGAAVIGSLSTIISVPVGVFIGGFYEQSVLPLVLGFAICAVIALSLKFWANQKSVVS</sequence>
<comment type="caution">
    <text evidence="10">The sequence shown here is derived from an EMBL/GenBank/DDBJ whole genome shotgun (WGS) entry which is preliminary data.</text>
</comment>
<dbReference type="InterPro" id="IPR020846">
    <property type="entry name" value="MFS_dom"/>
</dbReference>
<feature type="transmembrane region" description="Helical" evidence="8">
    <location>
        <begin position="233"/>
        <end position="254"/>
    </location>
</feature>
<dbReference type="GO" id="GO:0005886">
    <property type="term" value="C:plasma membrane"/>
    <property type="evidence" value="ECO:0007669"/>
    <property type="project" value="UniProtKB-SubCell"/>
</dbReference>
<comment type="subcellular location">
    <subcellularLocation>
        <location evidence="8">Cell inner membrane</location>
        <topology evidence="8">Multi-pass membrane protein</topology>
    </subcellularLocation>
    <subcellularLocation>
        <location evidence="1">Cell membrane</location>
        <topology evidence="1">Multi-pass membrane protein</topology>
    </subcellularLocation>
</comment>
<dbReference type="InterPro" id="IPR011701">
    <property type="entry name" value="MFS"/>
</dbReference>
<dbReference type="GO" id="GO:0042910">
    <property type="term" value="F:xenobiotic transmembrane transporter activity"/>
    <property type="evidence" value="ECO:0007669"/>
    <property type="project" value="InterPro"/>
</dbReference>
<evidence type="ECO:0000313" key="11">
    <source>
        <dbReference type="Proteomes" id="UP000245506"/>
    </source>
</evidence>
<feature type="transmembrane region" description="Helical" evidence="8">
    <location>
        <begin position="65"/>
        <end position="83"/>
    </location>
</feature>
<keyword evidence="11" id="KW-1185">Reference proteome</keyword>
<feature type="transmembrane region" description="Helical" evidence="8">
    <location>
        <begin position="153"/>
        <end position="170"/>
    </location>
</feature>
<dbReference type="SUPFAM" id="SSF103473">
    <property type="entry name" value="MFS general substrate transporter"/>
    <property type="match status" value="1"/>
</dbReference>
<feature type="transmembrane region" description="Helical" evidence="8">
    <location>
        <begin position="332"/>
        <end position="354"/>
    </location>
</feature>
<keyword evidence="4" id="KW-1003">Cell membrane</keyword>
<dbReference type="AlphaFoldDB" id="A0A317CC26"/>
<dbReference type="Proteomes" id="UP000245506">
    <property type="component" value="Unassembled WGS sequence"/>
</dbReference>
<evidence type="ECO:0000256" key="1">
    <source>
        <dbReference type="ARBA" id="ARBA00004651"/>
    </source>
</evidence>
<keyword evidence="5 8" id="KW-0812">Transmembrane</keyword>
<dbReference type="OrthoDB" id="5670831at2"/>
<dbReference type="InterPro" id="IPR004812">
    <property type="entry name" value="Efflux_drug-R_Bcr/CmlA"/>
</dbReference>
<evidence type="ECO:0000256" key="7">
    <source>
        <dbReference type="ARBA" id="ARBA00023136"/>
    </source>
</evidence>
<comment type="similarity">
    <text evidence="2 8">Belongs to the major facilitator superfamily. Bcr/CmlA family.</text>
</comment>
<dbReference type="CDD" id="cd17320">
    <property type="entry name" value="MFS_MdfA_MDR_like"/>
    <property type="match status" value="1"/>
</dbReference>
<keyword evidence="3 8" id="KW-0813">Transport</keyword>
<comment type="caution">
    <text evidence="8">Lacks conserved residue(s) required for the propagation of feature annotation.</text>
</comment>
<evidence type="ECO:0000313" key="10">
    <source>
        <dbReference type="EMBL" id="PWQ96174.1"/>
    </source>
</evidence>